<protein>
    <submittedName>
        <fullName evidence="6">IclR family mhp operon transcriptional activator</fullName>
    </submittedName>
</protein>
<dbReference type="Pfam" id="PF01614">
    <property type="entry name" value="IclR_C"/>
    <property type="match status" value="1"/>
</dbReference>
<dbReference type="PANTHER" id="PTHR30136">
    <property type="entry name" value="HELIX-TURN-HELIX TRANSCRIPTIONAL REGULATOR, ICLR FAMILY"/>
    <property type="match status" value="1"/>
</dbReference>
<evidence type="ECO:0000313" key="6">
    <source>
        <dbReference type="EMBL" id="MBB4640172.1"/>
    </source>
</evidence>
<reference evidence="6 7" key="1">
    <citation type="submission" date="2020-08" db="EMBL/GenBank/DDBJ databases">
        <title>Genomic Encyclopedia of Type Strains, Phase IV (KMG-IV): sequencing the most valuable type-strain genomes for metagenomic binning, comparative biology and taxonomic classification.</title>
        <authorList>
            <person name="Goeker M."/>
        </authorList>
    </citation>
    <scope>NUCLEOTIDE SEQUENCE [LARGE SCALE GENOMIC DNA]</scope>
    <source>
        <strain evidence="6 7">DSM 7465</strain>
    </source>
</reference>
<evidence type="ECO:0000259" key="4">
    <source>
        <dbReference type="PROSITE" id="PS51077"/>
    </source>
</evidence>
<dbReference type="EMBL" id="JACHOV010000002">
    <property type="protein sequence ID" value="MBB4640172.1"/>
    <property type="molecule type" value="Genomic_DNA"/>
</dbReference>
<evidence type="ECO:0000256" key="1">
    <source>
        <dbReference type="ARBA" id="ARBA00023015"/>
    </source>
</evidence>
<evidence type="ECO:0000256" key="3">
    <source>
        <dbReference type="ARBA" id="ARBA00023163"/>
    </source>
</evidence>
<dbReference type="GO" id="GO:0003677">
    <property type="term" value="F:DNA binding"/>
    <property type="evidence" value="ECO:0007669"/>
    <property type="project" value="UniProtKB-KW"/>
</dbReference>
<organism evidence="6 7">
    <name type="scientific">Rhizorhapis suberifaciens</name>
    <name type="common">corky root of lettuce</name>
    <dbReference type="NCBI Taxonomy" id="13656"/>
    <lineage>
        <taxon>Bacteria</taxon>
        <taxon>Pseudomonadati</taxon>
        <taxon>Pseudomonadota</taxon>
        <taxon>Alphaproteobacteria</taxon>
        <taxon>Sphingomonadales</taxon>
        <taxon>Sphingomonadaceae</taxon>
        <taxon>Rhizorhapis</taxon>
    </lineage>
</organism>
<dbReference type="PROSITE" id="PS51077">
    <property type="entry name" value="HTH_ICLR"/>
    <property type="match status" value="1"/>
</dbReference>
<dbReference type="InterPro" id="IPR050707">
    <property type="entry name" value="HTH_MetabolicPath_Reg"/>
</dbReference>
<dbReference type="GO" id="GO:0045892">
    <property type="term" value="P:negative regulation of DNA-templated transcription"/>
    <property type="evidence" value="ECO:0007669"/>
    <property type="project" value="TreeGrafter"/>
</dbReference>
<dbReference type="InterPro" id="IPR036390">
    <property type="entry name" value="WH_DNA-bd_sf"/>
</dbReference>
<gene>
    <name evidence="6" type="ORF">HNQ99_000460</name>
</gene>
<dbReference type="InterPro" id="IPR014757">
    <property type="entry name" value="Tscrpt_reg_IclR_C"/>
</dbReference>
<sequence length="268" mass="29484">MSEVERSPYKDVRSLVRGLQIIEVLSELGPIKMGELSERAGIERSSAYRLVKTLSQLGYVSRRDDDGAIGLTPKFAYLADALKDDDVVTQFAWPPLFDLSKDILWPCDFASFESGKVLIRISTHKISPMSIHRAMVGKERHLTRSALGLAILAAMTQEEFEASLAIIEALGGPAADDVRDRETVRRLSEAVRARGYASSAGQTESKISAIALPVMAPHGRVAGAVNIIFFRSVMTTEQAAQRYLPKLQECVSKIEQSLQDFAERKSAS</sequence>
<dbReference type="AlphaFoldDB" id="A0A840HQ39"/>
<keyword evidence="3" id="KW-0804">Transcription</keyword>
<proteinExistence type="predicted"/>
<evidence type="ECO:0000313" key="7">
    <source>
        <dbReference type="Proteomes" id="UP000575068"/>
    </source>
</evidence>
<accession>A0A840HQ39</accession>
<name>A0A840HQ39_9SPHN</name>
<dbReference type="InterPro" id="IPR029016">
    <property type="entry name" value="GAF-like_dom_sf"/>
</dbReference>
<dbReference type="GO" id="GO:0003700">
    <property type="term" value="F:DNA-binding transcription factor activity"/>
    <property type="evidence" value="ECO:0007669"/>
    <property type="project" value="TreeGrafter"/>
</dbReference>
<dbReference type="SUPFAM" id="SSF55781">
    <property type="entry name" value="GAF domain-like"/>
    <property type="match status" value="1"/>
</dbReference>
<feature type="domain" description="HTH iclR-type" evidence="4">
    <location>
        <begin position="12"/>
        <end position="73"/>
    </location>
</feature>
<evidence type="ECO:0000256" key="2">
    <source>
        <dbReference type="ARBA" id="ARBA00023125"/>
    </source>
</evidence>
<comment type="caution">
    <text evidence="6">The sequence shown here is derived from an EMBL/GenBank/DDBJ whole genome shotgun (WGS) entry which is preliminary data.</text>
</comment>
<dbReference type="InterPro" id="IPR036388">
    <property type="entry name" value="WH-like_DNA-bd_sf"/>
</dbReference>
<dbReference type="Gene3D" id="1.10.10.10">
    <property type="entry name" value="Winged helix-like DNA-binding domain superfamily/Winged helix DNA-binding domain"/>
    <property type="match status" value="1"/>
</dbReference>
<feature type="domain" description="IclR-ED" evidence="5">
    <location>
        <begin position="74"/>
        <end position="260"/>
    </location>
</feature>
<dbReference type="SUPFAM" id="SSF46785">
    <property type="entry name" value="Winged helix' DNA-binding domain"/>
    <property type="match status" value="1"/>
</dbReference>
<dbReference type="Proteomes" id="UP000575068">
    <property type="component" value="Unassembled WGS sequence"/>
</dbReference>
<dbReference type="Gene3D" id="3.30.450.40">
    <property type="match status" value="1"/>
</dbReference>
<keyword evidence="1" id="KW-0805">Transcription regulation</keyword>
<keyword evidence="2" id="KW-0238">DNA-binding</keyword>
<evidence type="ECO:0000259" key="5">
    <source>
        <dbReference type="PROSITE" id="PS51078"/>
    </source>
</evidence>
<dbReference type="RefSeq" id="WP_184474047.1">
    <property type="nucleotide sequence ID" value="NZ_JACHOV010000002.1"/>
</dbReference>
<dbReference type="SMART" id="SM00346">
    <property type="entry name" value="HTH_ICLR"/>
    <property type="match status" value="1"/>
</dbReference>
<keyword evidence="7" id="KW-1185">Reference proteome</keyword>
<dbReference type="PANTHER" id="PTHR30136:SF23">
    <property type="entry name" value="DNA-BINDING TRANSCRIPTIONAL ACTIVATOR MHPR"/>
    <property type="match status" value="1"/>
</dbReference>
<dbReference type="PROSITE" id="PS51078">
    <property type="entry name" value="ICLR_ED"/>
    <property type="match status" value="1"/>
</dbReference>
<dbReference type="Pfam" id="PF09339">
    <property type="entry name" value="HTH_IclR"/>
    <property type="match status" value="1"/>
</dbReference>
<dbReference type="InterPro" id="IPR005471">
    <property type="entry name" value="Tscrpt_reg_IclR_N"/>
</dbReference>